<evidence type="ECO:0000256" key="3">
    <source>
        <dbReference type="ARBA" id="ARBA00022801"/>
    </source>
</evidence>
<proteinExistence type="predicted"/>
<accession>A0A974A4Y5</accession>
<protein>
    <submittedName>
        <fullName evidence="4">DUF86 domain-containing protein</fullName>
    </submittedName>
</protein>
<dbReference type="AlphaFoldDB" id="A0A974A4Y5"/>
<dbReference type="EMBL" id="JAAOLE020000001">
    <property type="protein sequence ID" value="NVI48177.1"/>
    <property type="molecule type" value="Genomic_DNA"/>
</dbReference>
<dbReference type="GO" id="GO:0110001">
    <property type="term" value="C:toxin-antitoxin complex"/>
    <property type="evidence" value="ECO:0007669"/>
    <property type="project" value="InterPro"/>
</dbReference>
<keyword evidence="2" id="KW-0540">Nuclease</keyword>
<dbReference type="GO" id="GO:0016787">
    <property type="term" value="F:hydrolase activity"/>
    <property type="evidence" value="ECO:0007669"/>
    <property type="project" value="UniProtKB-KW"/>
</dbReference>
<keyword evidence="3" id="KW-0378">Hydrolase</keyword>
<dbReference type="InterPro" id="IPR008201">
    <property type="entry name" value="HepT-like"/>
</dbReference>
<gene>
    <name evidence="4" type="ORF">HAP48_035690</name>
</gene>
<organism evidence="4">
    <name type="scientific">Bradyrhizobium septentrionale</name>
    <dbReference type="NCBI Taxonomy" id="1404411"/>
    <lineage>
        <taxon>Bacteria</taxon>
        <taxon>Pseudomonadati</taxon>
        <taxon>Pseudomonadota</taxon>
        <taxon>Alphaproteobacteria</taxon>
        <taxon>Hyphomicrobiales</taxon>
        <taxon>Nitrobacteraceae</taxon>
        <taxon>Bradyrhizobium</taxon>
    </lineage>
</organism>
<name>A0A974A4Y5_9BRAD</name>
<reference evidence="4" key="1">
    <citation type="submission" date="2020-06" db="EMBL/GenBank/DDBJ databases">
        <title>Whole Genome Sequence of Bradyrhizobium sp. Strain 1S1.</title>
        <authorList>
            <person name="Bromfield E.S.P."/>
            <person name="Cloutier S."/>
        </authorList>
    </citation>
    <scope>NUCLEOTIDE SEQUENCE [LARGE SCALE GENOMIC DNA]</scope>
    <source>
        <strain evidence="4">1S1</strain>
    </source>
</reference>
<comment type="caution">
    <text evidence="4">The sequence shown here is derived from an EMBL/GenBank/DDBJ whole genome shotgun (WGS) entry which is preliminary data.</text>
</comment>
<evidence type="ECO:0000256" key="1">
    <source>
        <dbReference type="ARBA" id="ARBA00022649"/>
    </source>
</evidence>
<evidence type="ECO:0000256" key="2">
    <source>
        <dbReference type="ARBA" id="ARBA00022722"/>
    </source>
</evidence>
<dbReference type="Pfam" id="PF01934">
    <property type="entry name" value="HepT-like"/>
    <property type="match status" value="1"/>
</dbReference>
<dbReference type="GO" id="GO:0004540">
    <property type="term" value="F:RNA nuclease activity"/>
    <property type="evidence" value="ECO:0007669"/>
    <property type="project" value="InterPro"/>
</dbReference>
<keyword evidence="1" id="KW-1277">Toxin-antitoxin system</keyword>
<evidence type="ECO:0000313" key="4">
    <source>
        <dbReference type="EMBL" id="NVI48177.1"/>
    </source>
</evidence>
<sequence>MPDVAWRKIETLGNCLRHEYSDVDPELIWNITQDYLPNLLAAARRRAESLREGAPA</sequence>